<evidence type="ECO:0000313" key="9">
    <source>
        <dbReference type="Proteomes" id="UP000256269"/>
    </source>
</evidence>
<evidence type="ECO:0000256" key="4">
    <source>
        <dbReference type="ARBA" id="ARBA00022807"/>
    </source>
</evidence>
<evidence type="ECO:0000256" key="6">
    <source>
        <dbReference type="SAM" id="SignalP"/>
    </source>
</evidence>
<dbReference type="SUPFAM" id="SSF54001">
    <property type="entry name" value="Cysteine proteinases"/>
    <property type="match status" value="1"/>
</dbReference>
<evidence type="ECO:0000256" key="1">
    <source>
        <dbReference type="ARBA" id="ARBA00007074"/>
    </source>
</evidence>
<feature type="chain" id="PRO_5017770146" evidence="6">
    <location>
        <begin position="24"/>
        <end position="338"/>
    </location>
</feature>
<dbReference type="Pfam" id="PF00877">
    <property type="entry name" value="NLPC_P60"/>
    <property type="match status" value="1"/>
</dbReference>
<protein>
    <submittedName>
        <fullName evidence="8">Cell wall-associated NlpC family hydrolase</fullName>
    </submittedName>
</protein>
<keyword evidence="9" id="KW-1185">Reference proteome</keyword>
<evidence type="ECO:0000259" key="7">
    <source>
        <dbReference type="PROSITE" id="PS51935"/>
    </source>
</evidence>
<keyword evidence="5" id="KW-0175">Coiled coil</keyword>
<feature type="signal peptide" evidence="6">
    <location>
        <begin position="1"/>
        <end position="23"/>
    </location>
</feature>
<dbReference type="EMBL" id="QUNO01000005">
    <property type="protein sequence ID" value="REH48710.1"/>
    <property type="molecule type" value="Genomic_DNA"/>
</dbReference>
<keyword evidence="6" id="KW-0732">Signal</keyword>
<keyword evidence="2" id="KW-0645">Protease</keyword>
<organism evidence="8 9">
    <name type="scientific">Kutzneria buriramensis</name>
    <dbReference type="NCBI Taxonomy" id="1045776"/>
    <lineage>
        <taxon>Bacteria</taxon>
        <taxon>Bacillati</taxon>
        <taxon>Actinomycetota</taxon>
        <taxon>Actinomycetes</taxon>
        <taxon>Pseudonocardiales</taxon>
        <taxon>Pseudonocardiaceae</taxon>
        <taxon>Kutzneria</taxon>
    </lineage>
</organism>
<dbReference type="PANTHER" id="PTHR47053:SF1">
    <property type="entry name" value="MUREIN DD-ENDOPEPTIDASE MEPH-RELATED"/>
    <property type="match status" value="1"/>
</dbReference>
<evidence type="ECO:0000256" key="3">
    <source>
        <dbReference type="ARBA" id="ARBA00022801"/>
    </source>
</evidence>
<feature type="coiled-coil region" evidence="5">
    <location>
        <begin position="163"/>
        <end position="190"/>
    </location>
</feature>
<dbReference type="InterPro" id="IPR000064">
    <property type="entry name" value="NLP_P60_dom"/>
</dbReference>
<feature type="coiled-coil region" evidence="5">
    <location>
        <begin position="26"/>
        <end position="88"/>
    </location>
</feature>
<proteinExistence type="inferred from homology"/>
<dbReference type="InterPro" id="IPR038765">
    <property type="entry name" value="Papain-like_cys_pep_sf"/>
</dbReference>
<reference evidence="8 9" key="1">
    <citation type="submission" date="2018-08" db="EMBL/GenBank/DDBJ databases">
        <title>Genomic Encyclopedia of Archaeal and Bacterial Type Strains, Phase II (KMG-II): from individual species to whole genera.</title>
        <authorList>
            <person name="Goeker M."/>
        </authorList>
    </citation>
    <scope>NUCLEOTIDE SEQUENCE [LARGE SCALE GENOMIC DNA]</scope>
    <source>
        <strain evidence="8 9">DSM 45791</strain>
    </source>
</reference>
<feature type="domain" description="NlpC/P60" evidence="7">
    <location>
        <begin position="216"/>
        <end position="338"/>
    </location>
</feature>
<dbReference type="PROSITE" id="PS51935">
    <property type="entry name" value="NLPC_P60"/>
    <property type="match status" value="1"/>
</dbReference>
<sequence>MRGAVALGAVTAAVSINPGAATADPTQDAQNQVQQQTQQADQIAQQYLAAKDDLAAKQAAVAKANADIQTYSQQLTDAQAKEEQYRGQVDQVAAAAFDGAQFTQLSALLTGKSAQDFLDQSSALEMLAAQNSAVLDTYDKAVKSASDAKTKAAAAQKTAQDAADAAQKILADLQTKKDAADKAVNDAKAAVAKLSSAARQSLGGGGGDMGTFIGPAGAAGAAMDAALGQRGTPYHYGMETPGVGFDCSGLMQWAWAQAGVSLPRSAASQYGSGVSVGRGELQAGDLVFFSSGGVSGIYHVGMMVSATEMVHAPTEGESVKVVPLSSLSDYFGAKRLAG</sequence>
<dbReference type="AlphaFoldDB" id="A0A3E0HR14"/>
<dbReference type="InterPro" id="IPR051202">
    <property type="entry name" value="Peptidase_C40"/>
</dbReference>
<evidence type="ECO:0000313" key="8">
    <source>
        <dbReference type="EMBL" id="REH48710.1"/>
    </source>
</evidence>
<name>A0A3E0HR14_9PSEU</name>
<accession>A0A3E0HR14</accession>
<comment type="caution">
    <text evidence="8">The sequence shown here is derived from an EMBL/GenBank/DDBJ whole genome shotgun (WGS) entry which is preliminary data.</text>
</comment>
<dbReference type="PANTHER" id="PTHR47053">
    <property type="entry name" value="MUREIN DD-ENDOPEPTIDASE MEPH-RELATED"/>
    <property type="match status" value="1"/>
</dbReference>
<keyword evidence="3 8" id="KW-0378">Hydrolase</keyword>
<dbReference type="GO" id="GO:0008234">
    <property type="term" value="F:cysteine-type peptidase activity"/>
    <property type="evidence" value="ECO:0007669"/>
    <property type="project" value="UniProtKB-KW"/>
</dbReference>
<evidence type="ECO:0000256" key="5">
    <source>
        <dbReference type="SAM" id="Coils"/>
    </source>
</evidence>
<comment type="similarity">
    <text evidence="1">Belongs to the peptidase C40 family.</text>
</comment>
<keyword evidence="4" id="KW-0788">Thiol protease</keyword>
<gene>
    <name evidence="8" type="ORF">BCF44_105570</name>
</gene>
<dbReference type="Proteomes" id="UP000256269">
    <property type="component" value="Unassembled WGS sequence"/>
</dbReference>
<dbReference type="Gene3D" id="3.90.1720.10">
    <property type="entry name" value="endopeptidase domain like (from Nostoc punctiforme)"/>
    <property type="match status" value="1"/>
</dbReference>
<dbReference type="GO" id="GO:0006508">
    <property type="term" value="P:proteolysis"/>
    <property type="evidence" value="ECO:0007669"/>
    <property type="project" value="UniProtKB-KW"/>
</dbReference>
<evidence type="ECO:0000256" key="2">
    <source>
        <dbReference type="ARBA" id="ARBA00022670"/>
    </source>
</evidence>